<feature type="transmembrane region" description="Helical" evidence="1">
    <location>
        <begin position="163"/>
        <end position="184"/>
    </location>
</feature>
<feature type="domain" description="Sulfatase N-terminal" evidence="2">
    <location>
        <begin position="253"/>
        <end position="530"/>
    </location>
</feature>
<feature type="domain" description="Inner membrane protein YejM N-terminal" evidence="3">
    <location>
        <begin position="12"/>
        <end position="245"/>
    </location>
</feature>
<keyword evidence="1" id="KW-0812">Transmembrane</keyword>
<dbReference type="OrthoDB" id="9786870at2"/>
<dbReference type="AlphaFoldDB" id="A0A1K1PRA4"/>
<name>A0A1K1PRA4_9FLAO</name>
<dbReference type="InterPro" id="IPR024588">
    <property type="entry name" value="YejM_N"/>
</dbReference>
<proteinExistence type="predicted"/>
<dbReference type="STRING" id="76595.SAMN05660313_02136"/>
<protein>
    <recommendedName>
        <fullName evidence="6">Phosphoglycerol transferase MdoB</fullName>
    </recommendedName>
</protein>
<dbReference type="EMBL" id="FPIY01000002">
    <property type="protein sequence ID" value="SFW49965.1"/>
    <property type="molecule type" value="Genomic_DNA"/>
</dbReference>
<dbReference type="PANTHER" id="PTHR43751">
    <property type="entry name" value="SULFATASE"/>
    <property type="match status" value="1"/>
</dbReference>
<feature type="transmembrane region" description="Helical" evidence="1">
    <location>
        <begin position="81"/>
        <end position="102"/>
    </location>
</feature>
<dbReference type="CDD" id="cd16148">
    <property type="entry name" value="sulfatase_like"/>
    <property type="match status" value="1"/>
</dbReference>
<evidence type="ECO:0000259" key="2">
    <source>
        <dbReference type="Pfam" id="PF00884"/>
    </source>
</evidence>
<evidence type="ECO:0000313" key="4">
    <source>
        <dbReference type="EMBL" id="SFW49965.1"/>
    </source>
</evidence>
<evidence type="ECO:0000256" key="1">
    <source>
        <dbReference type="SAM" id="Phobius"/>
    </source>
</evidence>
<keyword evidence="5" id="KW-1185">Reference proteome</keyword>
<dbReference type="InterPro" id="IPR052701">
    <property type="entry name" value="GAG_Ulvan_Degrading_Sulfatases"/>
</dbReference>
<dbReference type="RefSeq" id="WP_072303744.1">
    <property type="nucleotide sequence ID" value="NZ_FPIY01000002.1"/>
</dbReference>
<dbReference type="InterPro" id="IPR017850">
    <property type="entry name" value="Alkaline_phosphatase_core_sf"/>
</dbReference>
<feature type="transmembrane region" description="Helical" evidence="1">
    <location>
        <begin position="44"/>
        <end position="69"/>
    </location>
</feature>
<sequence length="617" mass="71353">MKNNKQFYKQLFIAFLFNLIIVFIIAGTYLKYVEIADYFVSKVYVVLSTVSHFILLTTPVFLLSALVFFITKKKMLTKGFFVLLSTLFLLGLKLDSIVFSQFRYHLSPFVFRLVFGKKATDIFEFSHTTFFSVILAVLALIGIQFLFLFLGKLIVNKEFNLRIKLMCVVFFTSLVCTHLVYMWADASYYRPVTQIASVYPLFHPLTAKRFLAKINVVDPEKAIKNRDLYNITTSNSIVYPLHKIESVAPEVKKNILFITLDSWRFDCMDSIVSPNMYNLSKKSQVFQKHFSGSNGTDGGIFSLFYGFTGLYWEQFTKLERSPVFIDEFLKQGYDLGIYGSANVQNPPFDKNVFSAVPNLRLSSNGDSPSARDAEITEEWIANLDKKEGQTPFFDFLFYDAAHGYDYPKDYDIKFKPSSKEVNYLGLDSNDKEKYTMFFNRYKNAVYYIDDLVGDVLKALEEKNLLESTIIVVTGDHGQELDDNKKGYWSHGGNFTKYQIQVPMFVFDASKAAKSYTTTSLHYDVVPTLMKNYMGVTNPIEDYSMGQDLYNLKHRDWFVSGYNNNYAIIEEDRITKVYSTGLFDVTDLELNEMMDAELHYDVIKEALKQINMFYEKKE</sequence>
<feature type="transmembrane region" description="Helical" evidence="1">
    <location>
        <begin position="130"/>
        <end position="151"/>
    </location>
</feature>
<evidence type="ECO:0008006" key="6">
    <source>
        <dbReference type="Google" id="ProtNLM"/>
    </source>
</evidence>
<organism evidence="4 5">
    <name type="scientific">Cellulophaga fucicola</name>
    <dbReference type="NCBI Taxonomy" id="76595"/>
    <lineage>
        <taxon>Bacteria</taxon>
        <taxon>Pseudomonadati</taxon>
        <taxon>Bacteroidota</taxon>
        <taxon>Flavobacteriia</taxon>
        <taxon>Flavobacteriales</taxon>
        <taxon>Flavobacteriaceae</taxon>
        <taxon>Cellulophaga</taxon>
    </lineage>
</organism>
<dbReference type="InterPro" id="IPR000917">
    <property type="entry name" value="Sulfatase_N"/>
</dbReference>
<reference evidence="5" key="1">
    <citation type="submission" date="2016-11" db="EMBL/GenBank/DDBJ databases">
        <authorList>
            <person name="Varghese N."/>
            <person name="Submissions S."/>
        </authorList>
    </citation>
    <scope>NUCLEOTIDE SEQUENCE [LARGE SCALE GENOMIC DNA]</scope>
    <source>
        <strain evidence="5">DSM 24786</strain>
    </source>
</reference>
<evidence type="ECO:0000313" key="5">
    <source>
        <dbReference type="Proteomes" id="UP000183257"/>
    </source>
</evidence>
<dbReference type="PIRSF" id="PIRSF004950">
    <property type="entry name" value="Mmb_sulf_HI0842"/>
    <property type="match status" value="1"/>
</dbReference>
<dbReference type="InterPro" id="IPR012159">
    <property type="entry name" value="YejM-like"/>
</dbReference>
<feature type="transmembrane region" description="Helical" evidence="1">
    <location>
        <begin position="12"/>
        <end position="32"/>
    </location>
</feature>
<dbReference type="SUPFAM" id="SSF53649">
    <property type="entry name" value="Alkaline phosphatase-like"/>
    <property type="match status" value="1"/>
</dbReference>
<dbReference type="PANTHER" id="PTHR43751:SF3">
    <property type="entry name" value="SULFATASE N-TERMINAL DOMAIN-CONTAINING PROTEIN"/>
    <property type="match status" value="1"/>
</dbReference>
<keyword evidence="1" id="KW-1133">Transmembrane helix</keyword>
<dbReference type="Pfam" id="PF11893">
    <property type="entry name" value="DUF3413"/>
    <property type="match status" value="1"/>
</dbReference>
<gene>
    <name evidence="4" type="ORF">SAMN05660313_02136</name>
</gene>
<keyword evidence="1" id="KW-0472">Membrane</keyword>
<dbReference type="Proteomes" id="UP000183257">
    <property type="component" value="Unassembled WGS sequence"/>
</dbReference>
<dbReference type="Pfam" id="PF00884">
    <property type="entry name" value="Sulfatase"/>
    <property type="match status" value="1"/>
</dbReference>
<dbReference type="Gene3D" id="3.40.720.10">
    <property type="entry name" value="Alkaline Phosphatase, subunit A"/>
    <property type="match status" value="1"/>
</dbReference>
<evidence type="ECO:0000259" key="3">
    <source>
        <dbReference type="Pfam" id="PF11893"/>
    </source>
</evidence>
<accession>A0A1K1PRA4</accession>